<organism evidence="10 11">
    <name type="scientific">Bacteroides luti</name>
    <dbReference type="NCBI Taxonomy" id="1297750"/>
    <lineage>
        <taxon>Bacteria</taxon>
        <taxon>Pseudomonadati</taxon>
        <taxon>Bacteroidota</taxon>
        <taxon>Bacteroidia</taxon>
        <taxon>Bacteroidales</taxon>
        <taxon>Bacteroidaceae</taxon>
        <taxon>Bacteroides</taxon>
    </lineage>
</organism>
<evidence type="ECO:0000313" key="11">
    <source>
        <dbReference type="Proteomes" id="UP000184509"/>
    </source>
</evidence>
<protein>
    <submittedName>
        <fullName evidence="10">Outer membrane protein</fullName>
    </submittedName>
</protein>
<keyword evidence="6" id="KW-0472">Membrane</keyword>
<dbReference type="STRING" id="1297750.SAMN05444405_106175"/>
<name>A0A1M5A7K4_9BACE</name>
<gene>
    <name evidence="10" type="ORF">SAMN05444405_106175</name>
</gene>
<keyword evidence="9" id="KW-0732">Signal</keyword>
<keyword evidence="5" id="KW-0812">Transmembrane</keyword>
<dbReference type="GO" id="GO:0015288">
    <property type="term" value="F:porin activity"/>
    <property type="evidence" value="ECO:0007669"/>
    <property type="project" value="TreeGrafter"/>
</dbReference>
<dbReference type="GO" id="GO:1990281">
    <property type="term" value="C:efflux pump complex"/>
    <property type="evidence" value="ECO:0007669"/>
    <property type="project" value="TreeGrafter"/>
</dbReference>
<dbReference type="GO" id="GO:0009279">
    <property type="term" value="C:cell outer membrane"/>
    <property type="evidence" value="ECO:0007669"/>
    <property type="project" value="UniProtKB-SubCell"/>
</dbReference>
<evidence type="ECO:0000256" key="5">
    <source>
        <dbReference type="ARBA" id="ARBA00022692"/>
    </source>
</evidence>
<evidence type="ECO:0000256" key="8">
    <source>
        <dbReference type="SAM" id="Coils"/>
    </source>
</evidence>
<sequence>MKKYIILIAVLLISGGSFAQQSWSLKDCVEYALKHNIRIQKQEIANEQQKVALNSAKNQRLPNLNGSASQSFSFGRAASPVDNSYVNNNSSNSSFGISTSIPIFTGFQIPNNIELNKLNLKAATEDLNKAKEDISVNVTSAFLQVLFNEELCKVAKEQINLSKEQLDRMTRLEEVGKASTAQVYEAKATLAQDELASVQAENNRKLAILDLTQLLELSSPEGFSIVSPDIEPDFQALSTPEEIYSLAMVNKPAVLAEQYRLEGMDKSIKIAKGAYYPTLSFNGGLSTGYYTMSGITGRSFGNQLNDNFNKYFGLSLSIPIFNRYETRNKVKTARLNYSTQALQVEESKKSLYKEIQQAYYSAVAALAKFNSGKTAVEASEASFKLMREKYENGKATSVEFSQVKVNLMKASSDQIQAKYDYIFRAKILDFYKGLSLTQ</sequence>
<dbReference type="Pfam" id="PF02321">
    <property type="entry name" value="OEP"/>
    <property type="match status" value="2"/>
</dbReference>
<feature type="coiled-coil region" evidence="8">
    <location>
        <begin position="113"/>
        <end position="201"/>
    </location>
</feature>
<evidence type="ECO:0000256" key="2">
    <source>
        <dbReference type="ARBA" id="ARBA00007613"/>
    </source>
</evidence>
<feature type="chain" id="PRO_5012183413" evidence="9">
    <location>
        <begin position="20"/>
        <end position="438"/>
    </location>
</feature>
<evidence type="ECO:0000256" key="4">
    <source>
        <dbReference type="ARBA" id="ARBA00022452"/>
    </source>
</evidence>
<evidence type="ECO:0000256" key="7">
    <source>
        <dbReference type="ARBA" id="ARBA00023237"/>
    </source>
</evidence>
<comment type="similarity">
    <text evidence="2">Belongs to the outer membrane factor (OMF) (TC 1.B.17) family.</text>
</comment>
<evidence type="ECO:0000256" key="6">
    <source>
        <dbReference type="ARBA" id="ARBA00023136"/>
    </source>
</evidence>
<keyword evidence="11" id="KW-1185">Reference proteome</keyword>
<keyword evidence="7" id="KW-0998">Cell outer membrane</keyword>
<dbReference type="RefSeq" id="WP_073400946.1">
    <property type="nucleotide sequence ID" value="NZ_FQTV01000006.1"/>
</dbReference>
<keyword evidence="4" id="KW-1134">Transmembrane beta strand</keyword>
<feature type="signal peptide" evidence="9">
    <location>
        <begin position="1"/>
        <end position="19"/>
    </location>
</feature>
<keyword evidence="8" id="KW-0175">Coiled coil</keyword>
<dbReference type="Proteomes" id="UP000184509">
    <property type="component" value="Unassembled WGS sequence"/>
</dbReference>
<dbReference type="OrthoDB" id="9811587at2"/>
<dbReference type="InterPro" id="IPR003423">
    <property type="entry name" value="OMP_efflux"/>
</dbReference>
<evidence type="ECO:0000256" key="9">
    <source>
        <dbReference type="SAM" id="SignalP"/>
    </source>
</evidence>
<reference evidence="10 11" key="1">
    <citation type="submission" date="2016-11" db="EMBL/GenBank/DDBJ databases">
        <authorList>
            <person name="Jaros S."/>
            <person name="Januszkiewicz K."/>
            <person name="Wedrychowicz H."/>
        </authorList>
    </citation>
    <scope>NUCLEOTIDE SEQUENCE [LARGE SCALE GENOMIC DNA]</scope>
    <source>
        <strain evidence="10 11">DSM 26991</strain>
    </source>
</reference>
<accession>A0A1M5A7K4</accession>
<dbReference type="InterPro" id="IPR051906">
    <property type="entry name" value="TolC-like"/>
</dbReference>
<dbReference type="SUPFAM" id="SSF56954">
    <property type="entry name" value="Outer membrane efflux proteins (OEP)"/>
    <property type="match status" value="1"/>
</dbReference>
<dbReference type="GO" id="GO:0015562">
    <property type="term" value="F:efflux transmembrane transporter activity"/>
    <property type="evidence" value="ECO:0007669"/>
    <property type="project" value="InterPro"/>
</dbReference>
<comment type="subcellular location">
    <subcellularLocation>
        <location evidence="1">Cell outer membrane</location>
    </subcellularLocation>
</comment>
<evidence type="ECO:0000313" key="10">
    <source>
        <dbReference type="EMBL" id="SHF26250.1"/>
    </source>
</evidence>
<dbReference type="AlphaFoldDB" id="A0A1M5A7K4"/>
<dbReference type="PANTHER" id="PTHR30026:SF20">
    <property type="entry name" value="OUTER MEMBRANE PROTEIN TOLC"/>
    <property type="match status" value="1"/>
</dbReference>
<keyword evidence="3" id="KW-0813">Transport</keyword>
<dbReference type="Gene3D" id="1.20.1600.10">
    <property type="entry name" value="Outer membrane efflux proteins (OEP)"/>
    <property type="match status" value="1"/>
</dbReference>
<proteinExistence type="inferred from homology"/>
<evidence type="ECO:0000256" key="3">
    <source>
        <dbReference type="ARBA" id="ARBA00022448"/>
    </source>
</evidence>
<dbReference type="EMBL" id="FQTV01000006">
    <property type="protein sequence ID" value="SHF26250.1"/>
    <property type="molecule type" value="Genomic_DNA"/>
</dbReference>
<evidence type="ECO:0000256" key="1">
    <source>
        <dbReference type="ARBA" id="ARBA00004442"/>
    </source>
</evidence>
<dbReference type="PANTHER" id="PTHR30026">
    <property type="entry name" value="OUTER MEMBRANE PROTEIN TOLC"/>
    <property type="match status" value="1"/>
</dbReference>